<evidence type="ECO:0000313" key="3">
    <source>
        <dbReference type="Proteomes" id="UP000799764"/>
    </source>
</evidence>
<keyword evidence="1" id="KW-0472">Membrane</keyword>
<keyword evidence="3" id="KW-1185">Reference proteome</keyword>
<evidence type="ECO:0000313" key="2">
    <source>
        <dbReference type="EMBL" id="KAF2450994.1"/>
    </source>
</evidence>
<dbReference type="Proteomes" id="UP000799764">
    <property type="component" value="Unassembled WGS sequence"/>
</dbReference>
<feature type="transmembrane region" description="Helical" evidence="1">
    <location>
        <begin position="31"/>
        <end position="53"/>
    </location>
</feature>
<dbReference type="OrthoDB" id="3798920at2759"/>
<keyword evidence="1" id="KW-1133">Transmembrane helix</keyword>
<dbReference type="EMBL" id="MU001493">
    <property type="protein sequence ID" value="KAF2450994.1"/>
    <property type="molecule type" value="Genomic_DNA"/>
</dbReference>
<evidence type="ECO:0000256" key="1">
    <source>
        <dbReference type="SAM" id="Phobius"/>
    </source>
</evidence>
<name>A0A9P4UGE0_9PLEO</name>
<gene>
    <name evidence="2" type="ORF">P171DRAFT_480042</name>
</gene>
<organism evidence="2 3">
    <name type="scientific">Karstenula rhodostoma CBS 690.94</name>
    <dbReference type="NCBI Taxonomy" id="1392251"/>
    <lineage>
        <taxon>Eukaryota</taxon>
        <taxon>Fungi</taxon>
        <taxon>Dikarya</taxon>
        <taxon>Ascomycota</taxon>
        <taxon>Pezizomycotina</taxon>
        <taxon>Dothideomycetes</taxon>
        <taxon>Pleosporomycetidae</taxon>
        <taxon>Pleosporales</taxon>
        <taxon>Massarineae</taxon>
        <taxon>Didymosphaeriaceae</taxon>
        <taxon>Karstenula</taxon>
    </lineage>
</organism>
<sequence length="171" mass="19511">MSPLNSTLHLLSAHAADAGTTKHTGIQVQWVPLLVLIVIVILIVIIVVTPKGWMINVYNRIRSAKKQGSATPQPPRRLFFLFSSHSRADDEKCRLKEASHQRPEHDASFIDVHLREIRAFKKPDLQSVQRHESNVLEEVGLPLPVLHRDKRHERVQQCVMSWLKDDKGSRA</sequence>
<comment type="caution">
    <text evidence="2">The sequence shown here is derived from an EMBL/GenBank/DDBJ whole genome shotgun (WGS) entry which is preliminary data.</text>
</comment>
<accession>A0A9P4UGE0</accession>
<keyword evidence="1" id="KW-0812">Transmembrane</keyword>
<proteinExistence type="predicted"/>
<reference evidence="2" key="1">
    <citation type="journal article" date="2020" name="Stud. Mycol.">
        <title>101 Dothideomycetes genomes: a test case for predicting lifestyles and emergence of pathogens.</title>
        <authorList>
            <person name="Haridas S."/>
            <person name="Albert R."/>
            <person name="Binder M."/>
            <person name="Bloem J."/>
            <person name="Labutti K."/>
            <person name="Salamov A."/>
            <person name="Andreopoulos B."/>
            <person name="Baker S."/>
            <person name="Barry K."/>
            <person name="Bills G."/>
            <person name="Bluhm B."/>
            <person name="Cannon C."/>
            <person name="Castanera R."/>
            <person name="Culley D."/>
            <person name="Daum C."/>
            <person name="Ezra D."/>
            <person name="Gonzalez J."/>
            <person name="Henrissat B."/>
            <person name="Kuo A."/>
            <person name="Liang C."/>
            <person name="Lipzen A."/>
            <person name="Lutzoni F."/>
            <person name="Magnuson J."/>
            <person name="Mondo S."/>
            <person name="Nolan M."/>
            <person name="Ohm R."/>
            <person name="Pangilinan J."/>
            <person name="Park H.-J."/>
            <person name="Ramirez L."/>
            <person name="Alfaro M."/>
            <person name="Sun H."/>
            <person name="Tritt A."/>
            <person name="Yoshinaga Y."/>
            <person name="Zwiers L.-H."/>
            <person name="Turgeon B."/>
            <person name="Goodwin S."/>
            <person name="Spatafora J."/>
            <person name="Crous P."/>
            <person name="Grigoriev I."/>
        </authorList>
    </citation>
    <scope>NUCLEOTIDE SEQUENCE</scope>
    <source>
        <strain evidence="2">CBS 690.94</strain>
    </source>
</reference>
<dbReference type="AlphaFoldDB" id="A0A9P4UGE0"/>
<protein>
    <submittedName>
        <fullName evidence="2">Uncharacterized protein</fullName>
    </submittedName>
</protein>